<comment type="caution">
    <text evidence="1">The sequence shown here is derived from an EMBL/GenBank/DDBJ whole genome shotgun (WGS) entry which is preliminary data.</text>
</comment>
<protein>
    <submittedName>
        <fullName evidence="1">Uncharacterized protein</fullName>
    </submittedName>
</protein>
<evidence type="ECO:0000313" key="1">
    <source>
        <dbReference type="EMBL" id="MBB4772206.1"/>
    </source>
</evidence>
<organism evidence="1 2">
    <name type="scientific">Actinomadura livida</name>
    <dbReference type="NCBI Taxonomy" id="79909"/>
    <lineage>
        <taxon>Bacteria</taxon>
        <taxon>Bacillati</taxon>
        <taxon>Actinomycetota</taxon>
        <taxon>Actinomycetes</taxon>
        <taxon>Streptosporangiales</taxon>
        <taxon>Thermomonosporaceae</taxon>
        <taxon>Actinomadura</taxon>
    </lineage>
</organism>
<dbReference type="EMBL" id="JACHMV010000001">
    <property type="protein sequence ID" value="MBB4772206.1"/>
    <property type="molecule type" value="Genomic_DNA"/>
</dbReference>
<sequence>MLMIGEATAWWSAPKRVYRDRSGARSGRDAIGA</sequence>
<accession>A0A7W7MV34</accession>
<evidence type="ECO:0000313" key="2">
    <source>
        <dbReference type="Proteomes" id="UP000549343"/>
    </source>
</evidence>
<reference evidence="1 2" key="1">
    <citation type="submission" date="2020-08" db="EMBL/GenBank/DDBJ databases">
        <title>Sequencing the genomes of 1000 actinobacteria strains.</title>
        <authorList>
            <person name="Klenk H.-P."/>
        </authorList>
    </citation>
    <scope>NUCLEOTIDE SEQUENCE [LARGE SCALE GENOMIC DNA]</scope>
    <source>
        <strain evidence="1 2">DSM 44772</strain>
    </source>
</reference>
<gene>
    <name evidence="1" type="ORF">F4557_000624</name>
</gene>
<proteinExistence type="predicted"/>
<dbReference type="AlphaFoldDB" id="A0A7W7MV34"/>
<name>A0A7W7MV34_9ACTN</name>
<dbReference type="Proteomes" id="UP000549343">
    <property type="component" value="Unassembled WGS sequence"/>
</dbReference>